<dbReference type="InterPro" id="IPR035965">
    <property type="entry name" value="PAS-like_dom_sf"/>
</dbReference>
<dbReference type="Gene3D" id="1.10.287.130">
    <property type="match status" value="1"/>
</dbReference>
<dbReference type="InterPro" id="IPR004358">
    <property type="entry name" value="Sig_transdc_His_kin-like_C"/>
</dbReference>
<dbReference type="RefSeq" id="WP_270041113.1">
    <property type="nucleotide sequence ID" value="NZ_JAPDOD010000015.1"/>
</dbReference>
<dbReference type="PRINTS" id="PR00344">
    <property type="entry name" value="BCTRLSENSOR"/>
</dbReference>
<protein>
    <recommendedName>
        <fullName evidence="3">histidine kinase</fullName>
        <ecNumber evidence="3">2.7.13.3</ecNumber>
    </recommendedName>
</protein>
<dbReference type="SMART" id="SM00448">
    <property type="entry name" value="REC"/>
    <property type="match status" value="1"/>
</dbReference>
<evidence type="ECO:0000259" key="9">
    <source>
        <dbReference type="PROSITE" id="PS50110"/>
    </source>
</evidence>
<dbReference type="Proteomes" id="UP001149140">
    <property type="component" value="Unassembled WGS sequence"/>
</dbReference>
<feature type="domain" description="Histidine kinase" evidence="8">
    <location>
        <begin position="191"/>
        <end position="416"/>
    </location>
</feature>
<organism evidence="10 11">
    <name type="scientific">Solirubrobacter ginsenosidimutans</name>
    <dbReference type="NCBI Taxonomy" id="490573"/>
    <lineage>
        <taxon>Bacteria</taxon>
        <taxon>Bacillati</taxon>
        <taxon>Actinomycetota</taxon>
        <taxon>Thermoleophilia</taxon>
        <taxon>Solirubrobacterales</taxon>
        <taxon>Solirubrobacteraceae</taxon>
        <taxon>Solirubrobacter</taxon>
    </lineage>
</organism>
<evidence type="ECO:0000259" key="8">
    <source>
        <dbReference type="PROSITE" id="PS50109"/>
    </source>
</evidence>
<dbReference type="SUPFAM" id="SSF47384">
    <property type="entry name" value="Homodimeric domain of signal transducing histidine kinase"/>
    <property type="match status" value="1"/>
</dbReference>
<dbReference type="Gene3D" id="3.40.50.2300">
    <property type="match status" value="1"/>
</dbReference>
<evidence type="ECO:0000256" key="2">
    <source>
        <dbReference type="ARBA" id="ARBA00004236"/>
    </source>
</evidence>
<gene>
    <name evidence="10" type="ORF">OM076_16545</name>
</gene>
<feature type="modified residue" description="4-aspartylphosphate" evidence="7">
    <location>
        <position position="487"/>
    </location>
</feature>
<evidence type="ECO:0000256" key="6">
    <source>
        <dbReference type="ARBA" id="ARBA00023012"/>
    </source>
</evidence>
<evidence type="ECO:0000256" key="3">
    <source>
        <dbReference type="ARBA" id="ARBA00012438"/>
    </source>
</evidence>
<dbReference type="CDD" id="cd17546">
    <property type="entry name" value="REC_hyHK_CKI1_RcsC-like"/>
    <property type="match status" value="1"/>
</dbReference>
<evidence type="ECO:0000313" key="11">
    <source>
        <dbReference type="Proteomes" id="UP001149140"/>
    </source>
</evidence>
<sequence length="558" mass="58414">MTAAEDALRAIGAGEVDAFVVSDGGSDPRVFTLSTADRPYRIFVENMRDGAATLSSGGLILYANHRLAQLLSCPREVIVGSSLARFLAGGLPIAPKQLKGPDGLGATLELDLLDDNGVAVSVLVGASPLDVDGDQLTCLTFTDLRAQKAQEQEIARLSHAQAKQIADVRQEFALDLAESQKLEALGVLAGGIAHDFNNLLTVILGNAGVALSTLAPEARERGPLAQVELAATRCAELARQMLAYSGKGKFVVEILNLGEILSGQAELIEAAVSKTAVVAIEVAHDTPMVEADATQLRQVVLNLITNASEAIGDATGTISVRCGPIDADRAFLSDYDFAGQLPAGKYAFFEVADTGAGMDTETKEKIFDPFFTTKFTGRGLGLAAVQGIVRGHGGGMKVRSAPGQGTAFTLIIPASKKSASPAAPSAAPVIGHTIGTVLVAEDNDAIRRMTVMMLESIGLTVVSASDGAEALHLFEQRADEFAFVLLDLMMPGMSGEEVITELGRIGTATPIVLTSGYDAQELSQRFVGRGVAAFLQKPYQLSQLRATVLEVLTAQVPG</sequence>
<dbReference type="InterPro" id="IPR005467">
    <property type="entry name" value="His_kinase_dom"/>
</dbReference>
<dbReference type="Gene3D" id="3.30.565.10">
    <property type="entry name" value="Histidine kinase-like ATPase, C-terminal domain"/>
    <property type="match status" value="1"/>
</dbReference>
<dbReference type="Gene3D" id="3.30.450.20">
    <property type="entry name" value="PAS domain"/>
    <property type="match status" value="1"/>
</dbReference>
<evidence type="ECO:0000313" key="10">
    <source>
        <dbReference type="EMBL" id="MDA0161885.1"/>
    </source>
</evidence>
<dbReference type="AlphaFoldDB" id="A0A9X3MV84"/>
<feature type="domain" description="Response regulatory" evidence="9">
    <location>
        <begin position="436"/>
        <end position="552"/>
    </location>
</feature>
<dbReference type="PANTHER" id="PTHR43065:SF42">
    <property type="entry name" value="TWO-COMPONENT SENSOR PPRA"/>
    <property type="match status" value="1"/>
</dbReference>
<dbReference type="PROSITE" id="PS50109">
    <property type="entry name" value="HIS_KIN"/>
    <property type="match status" value="1"/>
</dbReference>
<comment type="subcellular location">
    <subcellularLocation>
        <location evidence="2">Cell membrane</location>
    </subcellularLocation>
</comment>
<dbReference type="PROSITE" id="PS50110">
    <property type="entry name" value="RESPONSE_REGULATORY"/>
    <property type="match status" value="1"/>
</dbReference>
<dbReference type="InterPro" id="IPR003594">
    <property type="entry name" value="HATPase_dom"/>
</dbReference>
<accession>A0A9X3MV84</accession>
<keyword evidence="4 7" id="KW-0597">Phosphoprotein</keyword>
<evidence type="ECO:0000256" key="4">
    <source>
        <dbReference type="ARBA" id="ARBA00022553"/>
    </source>
</evidence>
<keyword evidence="5" id="KW-0418">Kinase</keyword>
<keyword evidence="5" id="KW-0808">Transferase</keyword>
<comment type="caution">
    <text evidence="10">The sequence shown here is derived from an EMBL/GenBank/DDBJ whole genome shotgun (WGS) entry which is preliminary data.</text>
</comment>
<dbReference type="InterPro" id="IPR000014">
    <property type="entry name" value="PAS"/>
</dbReference>
<dbReference type="PANTHER" id="PTHR43065">
    <property type="entry name" value="SENSOR HISTIDINE KINASE"/>
    <property type="match status" value="1"/>
</dbReference>
<dbReference type="CDD" id="cd00130">
    <property type="entry name" value="PAS"/>
    <property type="match status" value="1"/>
</dbReference>
<dbReference type="InterPro" id="IPR036097">
    <property type="entry name" value="HisK_dim/P_sf"/>
</dbReference>
<comment type="catalytic activity">
    <reaction evidence="1">
        <text>ATP + protein L-histidine = ADP + protein N-phospho-L-histidine.</text>
        <dbReference type="EC" id="2.7.13.3"/>
    </reaction>
</comment>
<dbReference type="InterPro" id="IPR003661">
    <property type="entry name" value="HisK_dim/P_dom"/>
</dbReference>
<dbReference type="InterPro" id="IPR036890">
    <property type="entry name" value="HATPase_C_sf"/>
</dbReference>
<reference evidence="10" key="1">
    <citation type="submission" date="2022-10" db="EMBL/GenBank/DDBJ databases">
        <title>The WGS of Solirubrobacter ginsenosidimutans DSM 21036.</title>
        <authorList>
            <person name="Jiang Z."/>
        </authorList>
    </citation>
    <scope>NUCLEOTIDE SEQUENCE</scope>
    <source>
        <strain evidence="10">DSM 21036</strain>
    </source>
</reference>
<dbReference type="SUPFAM" id="SSF55874">
    <property type="entry name" value="ATPase domain of HSP90 chaperone/DNA topoisomerase II/histidine kinase"/>
    <property type="match status" value="1"/>
</dbReference>
<dbReference type="SUPFAM" id="SSF52172">
    <property type="entry name" value="CheY-like"/>
    <property type="match status" value="1"/>
</dbReference>
<dbReference type="SUPFAM" id="SSF55785">
    <property type="entry name" value="PYP-like sensor domain (PAS domain)"/>
    <property type="match status" value="1"/>
</dbReference>
<dbReference type="GO" id="GO:0000155">
    <property type="term" value="F:phosphorelay sensor kinase activity"/>
    <property type="evidence" value="ECO:0007669"/>
    <property type="project" value="InterPro"/>
</dbReference>
<dbReference type="Pfam" id="PF02518">
    <property type="entry name" value="HATPase_c"/>
    <property type="match status" value="1"/>
</dbReference>
<dbReference type="CDD" id="cd00082">
    <property type="entry name" value="HisKA"/>
    <property type="match status" value="1"/>
</dbReference>
<name>A0A9X3MV84_9ACTN</name>
<dbReference type="EC" id="2.7.13.3" evidence="3"/>
<keyword evidence="6" id="KW-0902">Two-component regulatory system</keyword>
<dbReference type="SMART" id="SM00387">
    <property type="entry name" value="HATPase_c"/>
    <property type="match status" value="1"/>
</dbReference>
<proteinExistence type="predicted"/>
<dbReference type="InterPro" id="IPR001789">
    <property type="entry name" value="Sig_transdc_resp-reg_receiver"/>
</dbReference>
<keyword evidence="11" id="KW-1185">Reference proteome</keyword>
<dbReference type="InterPro" id="IPR011006">
    <property type="entry name" value="CheY-like_superfamily"/>
</dbReference>
<evidence type="ECO:0000256" key="1">
    <source>
        <dbReference type="ARBA" id="ARBA00000085"/>
    </source>
</evidence>
<evidence type="ECO:0000256" key="7">
    <source>
        <dbReference type="PROSITE-ProRule" id="PRU00169"/>
    </source>
</evidence>
<evidence type="ECO:0000256" key="5">
    <source>
        <dbReference type="ARBA" id="ARBA00022777"/>
    </source>
</evidence>
<dbReference type="EMBL" id="JAPDOD010000015">
    <property type="protein sequence ID" value="MDA0161885.1"/>
    <property type="molecule type" value="Genomic_DNA"/>
</dbReference>
<dbReference type="GO" id="GO:0005886">
    <property type="term" value="C:plasma membrane"/>
    <property type="evidence" value="ECO:0007669"/>
    <property type="project" value="UniProtKB-SubCell"/>
</dbReference>
<dbReference type="Pfam" id="PF00072">
    <property type="entry name" value="Response_reg"/>
    <property type="match status" value="1"/>
</dbReference>